<gene>
    <name evidence="1" type="ORF">ACFW88_12145</name>
</gene>
<accession>A0ABW6H3T4</accession>
<protein>
    <submittedName>
        <fullName evidence="1">Uncharacterized protein</fullName>
    </submittedName>
</protein>
<dbReference type="EMBL" id="JBHYTS010000015">
    <property type="protein sequence ID" value="MFE1751273.1"/>
    <property type="molecule type" value="Genomic_DNA"/>
</dbReference>
<reference evidence="1 2" key="1">
    <citation type="submission" date="2024-09" db="EMBL/GenBank/DDBJ databases">
        <title>The Natural Products Discovery Center: Release of the First 8490 Sequenced Strains for Exploring Actinobacteria Biosynthetic Diversity.</title>
        <authorList>
            <person name="Kalkreuter E."/>
            <person name="Kautsar S.A."/>
            <person name="Yang D."/>
            <person name="Bader C.D."/>
            <person name="Teijaro C.N."/>
            <person name="Fluegel L."/>
            <person name="Davis C.M."/>
            <person name="Simpson J.R."/>
            <person name="Lauterbach L."/>
            <person name="Steele A.D."/>
            <person name="Gui C."/>
            <person name="Meng S."/>
            <person name="Li G."/>
            <person name="Viehrig K."/>
            <person name="Ye F."/>
            <person name="Su P."/>
            <person name="Kiefer A.F."/>
            <person name="Nichols A."/>
            <person name="Cepeda A.J."/>
            <person name="Yan W."/>
            <person name="Fan B."/>
            <person name="Jiang Y."/>
            <person name="Adhikari A."/>
            <person name="Zheng C.-J."/>
            <person name="Schuster L."/>
            <person name="Cowan T.M."/>
            <person name="Smanski M.J."/>
            <person name="Chevrette M.G."/>
            <person name="De Carvalho L.P.S."/>
            <person name="Shen B."/>
        </authorList>
    </citation>
    <scope>NUCLEOTIDE SEQUENCE [LARGE SCALE GENOMIC DNA]</scope>
    <source>
        <strain evidence="1 2">NPDC059500</strain>
    </source>
</reference>
<evidence type="ECO:0000313" key="2">
    <source>
        <dbReference type="Proteomes" id="UP001599756"/>
    </source>
</evidence>
<name>A0ABW6H3T4_9ACTN</name>
<dbReference type="Proteomes" id="UP001599756">
    <property type="component" value="Unassembled WGS sequence"/>
</dbReference>
<organism evidence="1 2">
    <name type="scientific">Streptomyces anandii</name>
    <dbReference type="NCBI Taxonomy" id="285454"/>
    <lineage>
        <taxon>Bacteria</taxon>
        <taxon>Bacillati</taxon>
        <taxon>Actinomycetota</taxon>
        <taxon>Actinomycetes</taxon>
        <taxon>Kitasatosporales</taxon>
        <taxon>Streptomycetaceae</taxon>
        <taxon>Streptomyces</taxon>
    </lineage>
</organism>
<comment type="caution">
    <text evidence="1">The sequence shown here is derived from an EMBL/GenBank/DDBJ whole genome shotgun (WGS) entry which is preliminary data.</text>
</comment>
<sequence length="91" mass="9513">MTLLYPEIVSVCQGELSAVVDRGVARLVAGDHPEFDLGVQLALFINALAPSEPEWPGDAGHRLAAAHPGDRALRELVESGGGSAQPCWPGV</sequence>
<keyword evidence="2" id="KW-1185">Reference proteome</keyword>
<evidence type="ECO:0000313" key="1">
    <source>
        <dbReference type="EMBL" id="MFE1751273.1"/>
    </source>
</evidence>
<dbReference type="RefSeq" id="WP_381828221.1">
    <property type="nucleotide sequence ID" value="NZ_JBHYTS010000015.1"/>
</dbReference>
<proteinExistence type="predicted"/>